<protein>
    <submittedName>
        <fullName evidence="1">Uncharacterized protein</fullName>
    </submittedName>
</protein>
<comment type="caution">
    <text evidence="1">The sequence shown here is derived from an EMBL/GenBank/DDBJ whole genome shotgun (WGS) entry which is preliminary data.</text>
</comment>
<organism evidence="1 2">
    <name type="scientific">Hexamita inflata</name>
    <dbReference type="NCBI Taxonomy" id="28002"/>
    <lineage>
        <taxon>Eukaryota</taxon>
        <taxon>Metamonada</taxon>
        <taxon>Diplomonadida</taxon>
        <taxon>Hexamitidae</taxon>
        <taxon>Hexamitinae</taxon>
        <taxon>Hexamita</taxon>
    </lineage>
</organism>
<accession>A0ABP1H3Y5</accession>
<sequence length="164" mass="19142">MITKVQSVQFGAVLKFVIEQVTNATVQSDAELFAIIKNLPLKQKSGIWLSVSLRIGSTPSEVHDYFFNTWQLQFFQSHNSFKNELKELFYKTALQYSDSKNAINKTLEEFQQKYPNNCNERKLKQILYRYAHNKGGKQVLEKSPEPLESEIMFQNLMEQLNLIQ</sequence>
<keyword evidence="2" id="KW-1185">Reference proteome</keyword>
<gene>
    <name evidence="1" type="ORF">HINF_LOCUS8972</name>
</gene>
<dbReference type="Proteomes" id="UP001642409">
    <property type="component" value="Unassembled WGS sequence"/>
</dbReference>
<proteinExistence type="predicted"/>
<evidence type="ECO:0000313" key="2">
    <source>
        <dbReference type="Proteomes" id="UP001642409"/>
    </source>
</evidence>
<name>A0ABP1H3Y5_9EUKA</name>
<dbReference type="EMBL" id="CAXDID020000019">
    <property type="protein sequence ID" value="CAL5985534.1"/>
    <property type="molecule type" value="Genomic_DNA"/>
</dbReference>
<evidence type="ECO:0000313" key="1">
    <source>
        <dbReference type="EMBL" id="CAL5985534.1"/>
    </source>
</evidence>
<reference evidence="1 2" key="1">
    <citation type="submission" date="2024-07" db="EMBL/GenBank/DDBJ databases">
        <authorList>
            <person name="Akdeniz Z."/>
        </authorList>
    </citation>
    <scope>NUCLEOTIDE SEQUENCE [LARGE SCALE GENOMIC DNA]</scope>
</reference>